<dbReference type="EMBL" id="LAZR01041847">
    <property type="protein sequence ID" value="KKL10956.1"/>
    <property type="molecule type" value="Genomic_DNA"/>
</dbReference>
<evidence type="ECO:0000313" key="1">
    <source>
        <dbReference type="EMBL" id="KKL10956.1"/>
    </source>
</evidence>
<accession>A0A0F9CZB5</accession>
<reference evidence="1" key="1">
    <citation type="journal article" date="2015" name="Nature">
        <title>Complex archaea that bridge the gap between prokaryotes and eukaryotes.</title>
        <authorList>
            <person name="Spang A."/>
            <person name="Saw J.H."/>
            <person name="Jorgensen S.L."/>
            <person name="Zaremba-Niedzwiedzka K."/>
            <person name="Martijn J."/>
            <person name="Lind A.E."/>
            <person name="van Eijk R."/>
            <person name="Schleper C."/>
            <person name="Guy L."/>
            <person name="Ettema T.J."/>
        </authorList>
    </citation>
    <scope>NUCLEOTIDE SEQUENCE</scope>
</reference>
<gene>
    <name evidence="1" type="ORF">LCGC14_2550630</name>
</gene>
<dbReference type="Gene3D" id="3.40.50.2000">
    <property type="entry name" value="Glycogen Phosphorylase B"/>
    <property type="match status" value="1"/>
</dbReference>
<proteinExistence type="predicted"/>
<dbReference type="AlphaFoldDB" id="A0A0F9CZB5"/>
<dbReference type="SUPFAM" id="SSF53756">
    <property type="entry name" value="UDP-Glycosyltransferase/glycogen phosphorylase"/>
    <property type="match status" value="1"/>
</dbReference>
<name>A0A0F9CZB5_9ZZZZ</name>
<protein>
    <submittedName>
        <fullName evidence="1">Uncharacterized protein</fullName>
    </submittedName>
</protein>
<organism evidence="1">
    <name type="scientific">marine sediment metagenome</name>
    <dbReference type="NCBI Taxonomy" id="412755"/>
    <lineage>
        <taxon>unclassified sequences</taxon>
        <taxon>metagenomes</taxon>
        <taxon>ecological metagenomes</taxon>
    </lineage>
</organism>
<comment type="caution">
    <text evidence="1">The sequence shown here is derived from an EMBL/GenBank/DDBJ whole genome shotgun (WGS) entry which is preliminary data.</text>
</comment>
<sequence length="223" mass="26015">MRILFLSMEQVRYYRKENDKKILDPRNVEVAMAESIANLGNEVTLVIEKNPYVNDKKPDNINVIQMSLNDKINFTNMEILLSNKYDIVFCTSVAGAYIANSIAKKQNIPSVVQVLDVPVFRLKEIFVLMGFTEWKDNWTEYFKNLIKSSCIIANTTPTVNYLKNKFGKKIEDKLKLVYYATDTNYIDKISKSTKFNYDISFVSRLTFYKGCNFFLYALYRGDR</sequence>